<reference evidence="7 8" key="1">
    <citation type="submission" date="2016-10" db="EMBL/GenBank/DDBJ databases">
        <authorList>
            <person name="de Groot N.N."/>
        </authorList>
    </citation>
    <scope>NUCLEOTIDE SEQUENCE [LARGE SCALE GENOMIC DNA]</scope>
    <source>
        <strain evidence="7 8">DSM 14858</strain>
    </source>
</reference>
<evidence type="ECO:0000256" key="6">
    <source>
        <dbReference type="SAM" id="Phobius"/>
    </source>
</evidence>
<dbReference type="AlphaFoldDB" id="A0A1H7LL44"/>
<feature type="transmembrane region" description="Helical" evidence="6">
    <location>
        <begin position="51"/>
        <end position="71"/>
    </location>
</feature>
<keyword evidence="8" id="KW-1185">Reference proteome</keyword>
<comment type="subcellular location">
    <subcellularLocation>
        <location evidence="1">Cell membrane</location>
        <topology evidence="1">Multi-pass membrane protein</topology>
    </subcellularLocation>
</comment>
<evidence type="ECO:0000313" key="8">
    <source>
        <dbReference type="Proteomes" id="UP000199283"/>
    </source>
</evidence>
<feature type="transmembrane region" description="Helical" evidence="6">
    <location>
        <begin position="166"/>
        <end position="187"/>
    </location>
</feature>
<proteinExistence type="predicted"/>
<keyword evidence="5 6" id="KW-0472">Membrane</keyword>
<dbReference type="STRING" id="188906.SAMN04488526_1759"/>
<dbReference type="RefSeq" id="WP_175495815.1">
    <property type="nucleotide sequence ID" value="NZ_FNZQ01000002.1"/>
</dbReference>
<accession>A0A1H7LL44</accession>
<dbReference type="InterPro" id="IPR019108">
    <property type="entry name" value="Caa3_assmbl_CtaG-rel"/>
</dbReference>
<evidence type="ECO:0000256" key="2">
    <source>
        <dbReference type="ARBA" id="ARBA00022475"/>
    </source>
</evidence>
<feature type="transmembrane region" description="Helical" evidence="6">
    <location>
        <begin position="131"/>
        <end position="154"/>
    </location>
</feature>
<keyword evidence="2" id="KW-1003">Cell membrane</keyword>
<evidence type="ECO:0000256" key="4">
    <source>
        <dbReference type="ARBA" id="ARBA00022989"/>
    </source>
</evidence>
<evidence type="ECO:0000313" key="7">
    <source>
        <dbReference type="EMBL" id="SEK99674.1"/>
    </source>
</evidence>
<feature type="transmembrane region" description="Helical" evidence="6">
    <location>
        <begin position="23"/>
        <end position="39"/>
    </location>
</feature>
<dbReference type="EMBL" id="FNZQ01000002">
    <property type="protein sequence ID" value="SEK99674.1"/>
    <property type="molecule type" value="Genomic_DNA"/>
</dbReference>
<evidence type="ECO:0000256" key="3">
    <source>
        <dbReference type="ARBA" id="ARBA00022692"/>
    </source>
</evidence>
<feature type="transmembrane region" description="Helical" evidence="6">
    <location>
        <begin position="317"/>
        <end position="336"/>
    </location>
</feature>
<organism evidence="7 8">
    <name type="scientific">Jannaschia helgolandensis</name>
    <dbReference type="NCBI Taxonomy" id="188906"/>
    <lineage>
        <taxon>Bacteria</taxon>
        <taxon>Pseudomonadati</taxon>
        <taxon>Pseudomonadota</taxon>
        <taxon>Alphaproteobacteria</taxon>
        <taxon>Rhodobacterales</taxon>
        <taxon>Roseobacteraceae</taxon>
        <taxon>Jannaschia</taxon>
    </lineage>
</organism>
<name>A0A1H7LL44_9RHOB</name>
<feature type="transmembrane region" description="Helical" evidence="6">
    <location>
        <begin position="91"/>
        <end position="110"/>
    </location>
</feature>
<keyword evidence="4 6" id="KW-1133">Transmembrane helix</keyword>
<dbReference type="Proteomes" id="UP000199283">
    <property type="component" value="Unassembled WGS sequence"/>
</dbReference>
<sequence>MAHGGEGLTEETVWSAWNFTPEVSGLIVFALVIYLRGAVRRRTSSGPQRPLRHLMFIAGTLTLFLALQSPIDAMAERMFLAHQIQHILLRMVGPMLIVLSYPEAVLIAGLPRQVRKRLIAPVLTNRRLSTVFSTLTRPWAAFWLFILSLYVWQIPSVHNAALTNSAIHYAMHITMLIAGFLFFAMIFSRRDTKASHGHGLRIFLLFATIVSNILLGALTTLKEVVLYTAYDIEGRLFGILPLVDETGGGYIIWVPSSMMIIIAIIATFRGWNAAEERRFARRYEWTGSNSAALEFPETAAELRIKVAGPNRRMGQSLALGSLALFSIVMATAITVLQL</sequence>
<evidence type="ECO:0000256" key="1">
    <source>
        <dbReference type="ARBA" id="ARBA00004651"/>
    </source>
</evidence>
<feature type="transmembrane region" description="Helical" evidence="6">
    <location>
        <begin position="250"/>
        <end position="271"/>
    </location>
</feature>
<protein>
    <submittedName>
        <fullName evidence="7">Putative membrane protein</fullName>
    </submittedName>
</protein>
<feature type="transmembrane region" description="Helical" evidence="6">
    <location>
        <begin position="199"/>
        <end position="218"/>
    </location>
</feature>
<dbReference type="Pfam" id="PF09678">
    <property type="entry name" value="Caa3_CtaG"/>
    <property type="match status" value="1"/>
</dbReference>
<keyword evidence="3 6" id="KW-0812">Transmembrane</keyword>
<evidence type="ECO:0000256" key="5">
    <source>
        <dbReference type="ARBA" id="ARBA00023136"/>
    </source>
</evidence>
<dbReference type="GO" id="GO:0005886">
    <property type="term" value="C:plasma membrane"/>
    <property type="evidence" value="ECO:0007669"/>
    <property type="project" value="UniProtKB-SubCell"/>
</dbReference>
<gene>
    <name evidence="7" type="ORF">SAMN04488526_1759</name>
</gene>